<evidence type="ECO:0000259" key="2">
    <source>
        <dbReference type="Pfam" id="PF02371"/>
    </source>
</evidence>
<dbReference type="InterPro" id="IPR047650">
    <property type="entry name" value="Transpos_IS110"/>
</dbReference>
<feature type="domain" description="Transposase IS116/IS110/IS902 C-terminal" evidence="2">
    <location>
        <begin position="190"/>
        <end position="272"/>
    </location>
</feature>
<gene>
    <name evidence="3" type="ORF">HKW67_17335</name>
    <name evidence="4" type="ORF">HKW67_19110</name>
</gene>
<evidence type="ECO:0000313" key="4">
    <source>
        <dbReference type="EMBL" id="QJR37470.1"/>
    </source>
</evidence>
<dbReference type="Pfam" id="PF01548">
    <property type="entry name" value="DEDD_Tnp_IS110"/>
    <property type="match status" value="1"/>
</dbReference>
<dbReference type="GO" id="GO:0003677">
    <property type="term" value="F:DNA binding"/>
    <property type="evidence" value="ECO:0007669"/>
    <property type="project" value="InterPro"/>
</dbReference>
<organism evidence="3 5">
    <name type="scientific">Gemmatimonas groenlandica</name>
    <dbReference type="NCBI Taxonomy" id="2732249"/>
    <lineage>
        <taxon>Bacteria</taxon>
        <taxon>Pseudomonadati</taxon>
        <taxon>Gemmatimonadota</taxon>
        <taxon>Gemmatimonadia</taxon>
        <taxon>Gemmatimonadales</taxon>
        <taxon>Gemmatimonadaceae</taxon>
        <taxon>Gemmatimonas</taxon>
    </lineage>
</organism>
<protein>
    <submittedName>
        <fullName evidence="3">IS110 family transposase</fullName>
    </submittedName>
</protein>
<dbReference type="NCBIfam" id="NF033542">
    <property type="entry name" value="transpos_IS110"/>
    <property type="match status" value="1"/>
</dbReference>
<evidence type="ECO:0000313" key="5">
    <source>
        <dbReference type="Proteomes" id="UP000500938"/>
    </source>
</evidence>
<dbReference type="GO" id="GO:0006313">
    <property type="term" value="P:DNA transposition"/>
    <property type="evidence" value="ECO:0007669"/>
    <property type="project" value="InterPro"/>
</dbReference>
<dbReference type="KEGG" id="ggr:HKW67_17335"/>
<feature type="domain" description="Transposase IS110-like N-terminal" evidence="1">
    <location>
        <begin position="3"/>
        <end position="144"/>
    </location>
</feature>
<dbReference type="GO" id="GO:0004803">
    <property type="term" value="F:transposase activity"/>
    <property type="evidence" value="ECO:0007669"/>
    <property type="project" value="InterPro"/>
</dbReference>
<proteinExistence type="predicted"/>
<reference evidence="3 5" key="1">
    <citation type="submission" date="2020-05" db="EMBL/GenBank/DDBJ databases">
        <title>Complete genome sequence of Gemmatimonas greenlandica TET16.</title>
        <authorList>
            <person name="Zeng Y."/>
        </authorList>
    </citation>
    <scope>NUCLEOTIDE SEQUENCE [LARGE SCALE GENOMIC DNA]</scope>
    <source>
        <strain evidence="3 5">TET16</strain>
    </source>
</reference>
<name>A0A6M4IQF9_9BACT</name>
<dbReference type="RefSeq" id="WP_171226587.1">
    <property type="nucleotide sequence ID" value="NZ_CP053085.1"/>
</dbReference>
<keyword evidence="5" id="KW-1185">Reference proteome</keyword>
<dbReference type="EMBL" id="CP053085">
    <property type="protein sequence ID" value="QJR37154.1"/>
    <property type="molecule type" value="Genomic_DNA"/>
</dbReference>
<dbReference type="InterPro" id="IPR002525">
    <property type="entry name" value="Transp_IS110-like_N"/>
</dbReference>
<sequence length="319" mass="35157">MFVGIDVAKAELVISVLPSAERFTVENDERGVRTLVQRVASNRPQLIVLEATGGYELLAVAALAAASLPVVVVNPRQVRDFAKATGQLAKTDRIDADILARFADVVRPEVRLIPDAAAHELDALLTRRRQLLEMLQAERNRVGQVFGTGKKQVRKSLKSHITFLERELRSTDTDLGEMVRQSPVWRERDELLRSVPGVGPVLSRTLLADLPELGRLSRRAIAKLVGVAPLSRDSGTMRGRRFVQGGRATVRGVLYMAALVASRRNTVIREFYLRLVAAGKPKKLALVACMRKLLTILNTMMRTKTTWSAKAATAILVVA</sequence>
<evidence type="ECO:0000313" key="3">
    <source>
        <dbReference type="EMBL" id="QJR37154.1"/>
    </source>
</evidence>
<dbReference type="Proteomes" id="UP000500938">
    <property type="component" value="Chromosome"/>
</dbReference>
<dbReference type="AlphaFoldDB" id="A0A6M4IQF9"/>
<dbReference type="KEGG" id="ggr:HKW67_19110"/>
<dbReference type="EMBL" id="CP053085">
    <property type="protein sequence ID" value="QJR37470.1"/>
    <property type="molecule type" value="Genomic_DNA"/>
</dbReference>
<dbReference type="PANTHER" id="PTHR33055">
    <property type="entry name" value="TRANSPOSASE FOR INSERTION SEQUENCE ELEMENT IS1111A"/>
    <property type="match status" value="1"/>
</dbReference>
<evidence type="ECO:0000259" key="1">
    <source>
        <dbReference type="Pfam" id="PF01548"/>
    </source>
</evidence>
<accession>A0A6M4IQF9</accession>
<dbReference type="InterPro" id="IPR003346">
    <property type="entry name" value="Transposase_20"/>
</dbReference>
<dbReference type="Pfam" id="PF02371">
    <property type="entry name" value="Transposase_20"/>
    <property type="match status" value="1"/>
</dbReference>
<dbReference type="PANTHER" id="PTHR33055:SF13">
    <property type="entry name" value="TRANSPOSASE"/>
    <property type="match status" value="1"/>
</dbReference>